<evidence type="ECO:0000313" key="3">
    <source>
        <dbReference type="EMBL" id="MFC6893808.1"/>
    </source>
</evidence>
<dbReference type="EMBL" id="JBHSXL010000013">
    <property type="protein sequence ID" value="MFC6893808.1"/>
    <property type="molecule type" value="Genomic_DNA"/>
</dbReference>
<accession>A0ABD5UXL0</accession>
<protein>
    <submittedName>
        <fullName evidence="3">DUF5803 family protein</fullName>
    </submittedName>
</protein>
<keyword evidence="4" id="KW-1185">Reference proteome</keyword>
<reference evidence="3 4" key="1">
    <citation type="journal article" date="2019" name="Int. J. Syst. Evol. Microbiol.">
        <title>The Global Catalogue of Microorganisms (GCM) 10K type strain sequencing project: providing services to taxonomists for standard genome sequencing and annotation.</title>
        <authorList>
            <consortium name="The Broad Institute Genomics Platform"/>
            <consortium name="The Broad Institute Genome Sequencing Center for Infectious Disease"/>
            <person name="Wu L."/>
            <person name="Ma J."/>
        </authorList>
    </citation>
    <scope>NUCLEOTIDE SEQUENCE [LARGE SCALE GENOMIC DNA]</scope>
    <source>
        <strain evidence="3 4">SKJ47</strain>
    </source>
</reference>
<organism evidence="3 4">
    <name type="scientific">Halopenitus salinus</name>
    <dbReference type="NCBI Taxonomy" id="1198295"/>
    <lineage>
        <taxon>Archaea</taxon>
        <taxon>Methanobacteriati</taxon>
        <taxon>Methanobacteriota</taxon>
        <taxon>Stenosarchaea group</taxon>
        <taxon>Halobacteria</taxon>
        <taxon>Halobacteriales</taxon>
        <taxon>Haloferacaceae</taxon>
        <taxon>Halopenitus</taxon>
    </lineage>
</organism>
<keyword evidence="2" id="KW-0472">Membrane</keyword>
<dbReference type="Pfam" id="PF19119">
    <property type="entry name" value="DUF5803"/>
    <property type="match status" value="1"/>
</dbReference>
<dbReference type="Proteomes" id="UP001596296">
    <property type="component" value="Unassembled WGS sequence"/>
</dbReference>
<evidence type="ECO:0000313" key="4">
    <source>
        <dbReference type="Proteomes" id="UP001596296"/>
    </source>
</evidence>
<comment type="caution">
    <text evidence="3">The sequence shown here is derived from an EMBL/GenBank/DDBJ whole genome shotgun (WGS) entry which is preliminary data.</text>
</comment>
<dbReference type="PROSITE" id="PS51257">
    <property type="entry name" value="PROKAR_LIPOPROTEIN"/>
    <property type="match status" value="1"/>
</dbReference>
<keyword evidence="2" id="KW-1133">Transmembrane helix</keyword>
<evidence type="ECO:0000256" key="2">
    <source>
        <dbReference type="SAM" id="Phobius"/>
    </source>
</evidence>
<feature type="region of interest" description="Disordered" evidence="1">
    <location>
        <begin position="245"/>
        <end position="269"/>
    </location>
</feature>
<feature type="compositionally biased region" description="Acidic residues" evidence="1">
    <location>
        <begin position="248"/>
        <end position="260"/>
    </location>
</feature>
<dbReference type="AlphaFoldDB" id="A0ABD5UXL0"/>
<name>A0ABD5UXL0_9EURY</name>
<dbReference type="InterPro" id="IPR043826">
    <property type="entry name" value="DUF5803"/>
</dbReference>
<evidence type="ECO:0000256" key="1">
    <source>
        <dbReference type="SAM" id="MobiDB-lite"/>
    </source>
</evidence>
<gene>
    <name evidence="3" type="ORF">ACFQE9_14520</name>
</gene>
<sequence length="269" mass="30271">MNRRFLLALATVALLAASAGCLGYVTGGGEISNETLDAEPPGDYEWDTEADVRIEFRSGGTYLTVSNVTDREELRLYDETGYGIEEPLEFRAFRYRYANGTVINGSQFRERGGEIEQTPDEVWVRFGEEMADGQIAYAGDGSPRRFLARTYVDGSYEVVLPEGYTTEFWLFGHGSPRGYEVEETADGRERLVWEEVTSGAVVVQAYRERDLPIFVGILVIATGIGTAGYLYFKRQLEELRETRREMGLDVEEEDEADDFRDDGPPPGMR</sequence>
<dbReference type="RefSeq" id="WP_379746274.1">
    <property type="nucleotide sequence ID" value="NZ_JBHSVN010000001.1"/>
</dbReference>
<proteinExistence type="predicted"/>
<keyword evidence="2" id="KW-0812">Transmembrane</keyword>
<feature type="transmembrane region" description="Helical" evidence="2">
    <location>
        <begin position="211"/>
        <end position="232"/>
    </location>
</feature>